<dbReference type="PANTHER" id="PTHR43080">
    <property type="entry name" value="CBS DOMAIN-CONTAINING PROTEIN CBSX3, MITOCHONDRIAL"/>
    <property type="match status" value="1"/>
</dbReference>
<dbReference type="Pfam" id="PF00571">
    <property type="entry name" value="CBS"/>
    <property type="match status" value="2"/>
</dbReference>
<dbReference type="CDD" id="cd04617">
    <property type="entry name" value="CBS_pair_CcpN"/>
    <property type="match status" value="1"/>
</dbReference>
<dbReference type="Gene3D" id="3.10.580.10">
    <property type="entry name" value="CBS-domain"/>
    <property type="match status" value="1"/>
</dbReference>
<evidence type="ECO:0000256" key="2">
    <source>
        <dbReference type="PROSITE-ProRule" id="PRU00703"/>
    </source>
</evidence>
<dbReference type="PROSITE" id="PS51371">
    <property type="entry name" value="CBS"/>
    <property type="match status" value="2"/>
</dbReference>
<proteinExistence type="predicted"/>
<protein>
    <submittedName>
        <fullName evidence="5">CBS domain-containing protein</fullName>
    </submittedName>
</protein>
<dbReference type="PANTHER" id="PTHR43080:SF2">
    <property type="entry name" value="CBS DOMAIN-CONTAINING PROTEIN"/>
    <property type="match status" value="1"/>
</dbReference>
<keyword evidence="1 2" id="KW-0129">CBS domain</keyword>
<feature type="domain" description="CBS" evidence="4">
    <location>
        <begin position="158"/>
        <end position="221"/>
    </location>
</feature>
<evidence type="ECO:0000259" key="4">
    <source>
        <dbReference type="PROSITE" id="PS51371"/>
    </source>
</evidence>
<accession>A0ABT9LT00</accession>
<comment type="caution">
    <text evidence="5">The sequence shown here is derived from an EMBL/GenBank/DDBJ whole genome shotgun (WGS) entry which is preliminary data.</text>
</comment>
<reference evidence="5 6" key="1">
    <citation type="submission" date="2023-07" db="EMBL/GenBank/DDBJ databases">
        <title>Genomic Encyclopedia of Type Strains, Phase IV (KMG-IV): sequencing the most valuable type-strain genomes for metagenomic binning, comparative biology and taxonomic classification.</title>
        <authorList>
            <person name="Goeker M."/>
        </authorList>
    </citation>
    <scope>NUCLEOTIDE SEQUENCE [LARGE SCALE GENOMIC DNA]</scope>
    <source>
        <strain evidence="5 6">DSM 25924</strain>
    </source>
</reference>
<dbReference type="InterPro" id="IPR016842">
    <property type="entry name" value="UCP026546_HTH-CBS"/>
</dbReference>
<dbReference type="InterPro" id="IPR013196">
    <property type="entry name" value="HTH_11"/>
</dbReference>
<sequence length="242" mass="26745">MSIKTARKERVVMDLELTKRQSAIVRLVKERGPITGDQIAEALSVAKATLRPDLSVLTMAGYLQARPRVGYTYTGMPEHSELVTVLHSLQVKDYKSIPVVLSDKNTVYDAIVTMFMEDVGTLIVVRDGLLQGVVSRKDLLKVAINGGEMQKIPIHLVMTRVPHVVTISQEATLYEAAHLMVHHEIDSLPVVRTVEANQLEVVGRVSKTTITKAFVELGEPSSRQNRHSGALAVSRVDEEEES</sequence>
<dbReference type="EMBL" id="JAURUO010000001">
    <property type="protein sequence ID" value="MDP9727388.1"/>
    <property type="molecule type" value="Genomic_DNA"/>
</dbReference>
<dbReference type="InterPro" id="IPR036388">
    <property type="entry name" value="WH-like_DNA-bd_sf"/>
</dbReference>
<dbReference type="InterPro" id="IPR000644">
    <property type="entry name" value="CBS_dom"/>
</dbReference>
<dbReference type="Gene3D" id="1.10.10.10">
    <property type="entry name" value="Winged helix-like DNA-binding domain superfamily/Winged helix DNA-binding domain"/>
    <property type="match status" value="1"/>
</dbReference>
<dbReference type="SMART" id="SM00116">
    <property type="entry name" value="CBS"/>
    <property type="match status" value="2"/>
</dbReference>
<dbReference type="Pfam" id="PF08279">
    <property type="entry name" value="HTH_11"/>
    <property type="match status" value="1"/>
</dbReference>
<dbReference type="InterPro" id="IPR046342">
    <property type="entry name" value="CBS_dom_sf"/>
</dbReference>
<evidence type="ECO:0000313" key="6">
    <source>
        <dbReference type="Proteomes" id="UP001229209"/>
    </source>
</evidence>
<feature type="region of interest" description="Disordered" evidence="3">
    <location>
        <begin position="221"/>
        <end position="242"/>
    </location>
</feature>
<keyword evidence="6" id="KW-1185">Reference proteome</keyword>
<dbReference type="SUPFAM" id="SSF54631">
    <property type="entry name" value="CBS-domain pair"/>
    <property type="match status" value="1"/>
</dbReference>
<name>A0ABT9LT00_9BACL</name>
<dbReference type="InterPro" id="IPR036390">
    <property type="entry name" value="WH_DNA-bd_sf"/>
</dbReference>
<dbReference type="InterPro" id="IPR051257">
    <property type="entry name" value="Diverse_CBS-Domain"/>
</dbReference>
<dbReference type="PIRSF" id="PIRSF026546">
    <property type="entry name" value="UCP026546_CBS_YqzB"/>
    <property type="match status" value="1"/>
</dbReference>
<dbReference type="Proteomes" id="UP001229209">
    <property type="component" value="Unassembled WGS sequence"/>
</dbReference>
<feature type="domain" description="CBS" evidence="4">
    <location>
        <begin position="94"/>
        <end position="149"/>
    </location>
</feature>
<dbReference type="SUPFAM" id="SSF46785">
    <property type="entry name" value="Winged helix' DNA-binding domain"/>
    <property type="match status" value="1"/>
</dbReference>
<evidence type="ECO:0000256" key="3">
    <source>
        <dbReference type="SAM" id="MobiDB-lite"/>
    </source>
</evidence>
<gene>
    <name evidence="5" type="ORF">J2S04_000310</name>
</gene>
<organism evidence="5 6">
    <name type="scientific">Alicyclobacillus tolerans</name>
    <dbReference type="NCBI Taxonomy" id="90970"/>
    <lineage>
        <taxon>Bacteria</taxon>
        <taxon>Bacillati</taxon>
        <taxon>Bacillota</taxon>
        <taxon>Bacilli</taxon>
        <taxon>Bacillales</taxon>
        <taxon>Alicyclobacillaceae</taxon>
        <taxon>Alicyclobacillus</taxon>
    </lineage>
</organism>
<evidence type="ECO:0000313" key="5">
    <source>
        <dbReference type="EMBL" id="MDP9727388.1"/>
    </source>
</evidence>
<evidence type="ECO:0000256" key="1">
    <source>
        <dbReference type="ARBA" id="ARBA00023122"/>
    </source>
</evidence>